<dbReference type="AlphaFoldDB" id="A0A165LRA8"/>
<feature type="region of interest" description="Disordered" evidence="1">
    <location>
        <begin position="272"/>
        <end position="355"/>
    </location>
</feature>
<feature type="compositionally biased region" description="Polar residues" evidence="1">
    <location>
        <begin position="296"/>
        <end position="310"/>
    </location>
</feature>
<dbReference type="OrthoDB" id="3226552at2759"/>
<proteinExistence type="predicted"/>
<feature type="compositionally biased region" description="Pro residues" evidence="1">
    <location>
        <begin position="336"/>
        <end position="347"/>
    </location>
</feature>
<dbReference type="Proteomes" id="UP000076727">
    <property type="component" value="Unassembled WGS sequence"/>
</dbReference>
<evidence type="ECO:0000256" key="1">
    <source>
        <dbReference type="SAM" id="MobiDB-lite"/>
    </source>
</evidence>
<name>A0A165LRA8_9APHY</name>
<keyword evidence="3" id="KW-1185">Reference proteome</keyword>
<sequence>MKGTRDNYDEHRWSELFPPHTALTFAAVWDPVEGMITFSGAHLLDSEGGEHVAARPLPKDALDNQSQAPTLDMLLQYYQSTPTQKAFTATERDREPVGSWACDARTETCTDGVNSQFLPQWLGIPRGLSTGLNSPAFASSAALTFMIPPESNAADMQQRYSNMLRAAGGWTGGHSGMPFRPMSAHKESSSQCDDCVSDEGFFEGRQLPSGSYASVPVLVDMNLSSRFSVTTTSTNTYIEVDFPSEYGYDEDKYSQLDYEASSWETVRGMDRHFCLNVPPPDRRRRLRKRTLPTPSSPTVESKPASPQSVLSRKRFNHGRSDSAPLTPTSPTLRTWPPRPPTPPPSPSLPTTLKRKASHARAKMMNRLQKVGKNPEDGWVCVDVEQRVVHRVEHNIV</sequence>
<feature type="compositionally biased region" description="Low complexity" evidence="1">
    <location>
        <begin position="324"/>
        <end position="335"/>
    </location>
</feature>
<dbReference type="EMBL" id="KV429119">
    <property type="protein sequence ID" value="KZT64756.1"/>
    <property type="molecule type" value="Genomic_DNA"/>
</dbReference>
<accession>A0A165LRA8</accession>
<evidence type="ECO:0000313" key="2">
    <source>
        <dbReference type="EMBL" id="KZT64756.1"/>
    </source>
</evidence>
<organism evidence="2 3">
    <name type="scientific">Daedalea quercina L-15889</name>
    <dbReference type="NCBI Taxonomy" id="1314783"/>
    <lineage>
        <taxon>Eukaryota</taxon>
        <taxon>Fungi</taxon>
        <taxon>Dikarya</taxon>
        <taxon>Basidiomycota</taxon>
        <taxon>Agaricomycotina</taxon>
        <taxon>Agaricomycetes</taxon>
        <taxon>Polyporales</taxon>
        <taxon>Fomitopsis</taxon>
    </lineage>
</organism>
<protein>
    <submittedName>
        <fullName evidence="2">Uncharacterized protein</fullName>
    </submittedName>
</protein>
<reference evidence="2 3" key="1">
    <citation type="journal article" date="2016" name="Mol. Biol. Evol.">
        <title>Comparative Genomics of Early-Diverging Mushroom-Forming Fungi Provides Insights into the Origins of Lignocellulose Decay Capabilities.</title>
        <authorList>
            <person name="Nagy L.G."/>
            <person name="Riley R."/>
            <person name="Tritt A."/>
            <person name="Adam C."/>
            <person name="Daum C."/>
            <person name="Floudas D."/>
            <person name="Sun H."/>
            <person name="Yadav J.S."/>
            <person name="Pangilinan J."/>
            <person name="Larsson K.H."/>
            <person name="Matsuura K."/>
            <person name="Barry K."/>
            <person name="Labutti K."/>
            <person name="Kuo R."/>
            <person name="Ohm R.A."/>
            <person name="Bhattacharya S.S."/>
            <person name="Shirouzu T."/>
            <person name="Yoshinaga Y."/>
            <person name="Martin F.M."/>
            <person name="Grigoriev I.V."/>
            <person name="Hibbett D.S."/>
        </authorList>
    </citation>
    <scope>NUCLEOTIDE SEQUENCE [LARGE SCALE GENOMIC DNA]</scope>
    <source>
        <strain evidence="2 3">L-15889</strain>
    </source>
</reference>
<gene>
    <name evidence="2" type="ORF">DAEQUDRAFT_769398</name>
</gene>
<evidence type="ECO:0000313" key="3">
    <source>
        <dbReference type="Proteomes" id="UP000076727"/>
    </source>
</evidence>